<evidence type="ECO:0000259" key="12">
    <source>
        <dbReference type="PROSITE" id="PS50287"/>
    </source>
</evidence>
<feature type="disulfide bond" evidence="9">
    <location>
        <begin position="451"/>
        <end position="469"/>
    </location>
</feature>
<dbReference type="InterPro" id="IPR051221">
    <property type="entry name" value="LDLR-related"/>
</dbReference>
<reference evidence="13" key="2">
    <citation type="submission" date="2022-10" db="EMBL/GenBank/DDBJ databases">
        <authorList>
            <consortium name="ENA_rothamsted_submissions"/>
            <consortium name="culmorum"/>
            <person name="King R."/>
        </authorList>
    </citation>
    <scope>NUCLEOTIDE SEQUENCE</scope>
</reference>
<evidence type="ECO:0000256" key="8">
    <source>
        <dbReference type="ARBA" id="ARBA00023180"/>
    </source>
</evidence>
<dbReference type="PROSITE" id="PS50287">
    <property type="entry name" value="SRCR_2"/>
    <property type="match status" value="1"/>
</dbReference>
<evidence type="ECO:0000256" key="2">
    <source>
        <dbReference type="ARBA" id="ARBA00022692"/>
    </source>
</evidence>
<proteinExistence type="predicted"/>
<protein>
    <submittedName>
        <fullName evidence="13">Uncharacterized protein</fullName>
    </submittedName>
</protein>
<evidence type="ECO:0000313" key="13">
    <source>
        <dbReference type="EMBL" id="CAG9795280.1"/>
    </source>
</evidence>
<organism evidence="13 14">
    <name type="scientific">Diatraea saccharalis</name>
    <name type="common">sugarcane borer</name>
    <dbReference type="NCBI Taxonomy" id="40085"/>
    <lineage>
        <taxon>Eukaryota</taxon>
        <taxon>Metazoa</taxon>
        <taxon>Ecdysozoa</taxon>
        <taxon>Arthropoda</taxon>
        <taxon>Hexapoda</taxon>
        <taxon>Insecta</taxon>
        <taxon>Pterygota</taxon>
        <taxon>Neoptera</taxon>
        <taxon>Endopterygota</taxon>
        <taxon>Lepidoptera</taxon>
        <taxon>Glossata</taxon>
        <taxon>Ditrysia</taxon>
        <taxon>Pyraloidea</taxon>
        <taxon>Crambidae</taxon>
        <taxon>Crambinae</taxon>
        <taxon>Diatraea</taxon>
    </lineage>
</organism>
<keyword evidence="7" id="KW-0675">Receptor</keyword>
<dbReference type="InterPro" id="IPR001190">
    <property type="entry name" value="SRCR"/>
</dbReference>
<evidence type="ECO:0000256" key="3">
    <source>
        <dbReference type="ARBA" id="ARBA00022737"/>
    </source>
</evidence>
<dbReference type="GO" id="GO:0005886">
    <property type="term" value="C:plasma membrane"/>
    <property type="evidence" value="ECO:0007669"/>
    <property type="project" value="TreeGrafter"/>
</dbReference>
<dbReference type="InterPro" id="IPR001254">
    <property type="entry name" value="Trypsin_dom"/>
</dbReference>
<evidence type="ECO:0000256" key="1">
    <source>
        <dbReference type="ARBA" id="ARBA00004167"/>
    </source>
</evidence>
<evidence type="ECO:0000259" key="11">
    <source>
        <dbReference type="PROSITE" id="PS50240"/>
    </source>
</evidence>
<evidence type="ECO:0000256" key="7">
    <source>
        <dbReference type="ARBA" id="ARBA00023170"/>
    </source>
</evidence>
<dbReference type="GO" id="GO:0004252">
    <property type="term" value="F:serine-type endopeptidase activity"/>
    <property type="evidence" value="ECO:0007669"/>
    <property type="project" value="InterPro"/>
</dbReference>
<dbReference type="Proteomes" id="UP001153714">
    <property type="component" value="Chromosome 7"/>
</dbReference>
<evidence type="ECO:0000256" key="4">
    <source>
        <dbReference type="ARBA" id="ARBA00022989"/>
    </source>
</evidence>
<feature type="disulfide bond" evidence="9">
    <location>
        <begin position="444"/>
        <end position="456"/>
    </location>
</feature>
<feature type="domain" description="SRCR" evidence="12">
    <location>
        <begin position="7"/>
        <end position="68"/>
    </location>
</feature>
<evidence type="ECO:0000256" key="5">
    <source>
        <dbReference type="ARBA" id="ARBA00023136"/>
    </source>
</evidence>
<dbReference type="Gene3D" id="4.10.400.10">
    <property type="entry name" value="Low-density Lipoprotein Receptor"/>
    <property type="match status" value="2"/>
</dbReference>
<keyword evidence="5" id="KW-0472">Membrane</keyword>
<accession>A0A9N9RFH4</accession>
<dbReference type="InterPro" id="IPR009003">
    <property type="entry name" value="Peptidase_S1_PA"/>
</dbReference>
<dbReference type="PANTHER" id="PTHR22722">
    <property type="entry name" value="LOW-DENSITY LIPOPROTEIN RECEPTOR-RELATED PROTEIN 2-RELATED"/>
    <property type="match status" value="1"/>
</dbReference>
<dbReference type="SUPFAM" id="SSF50494">
    <property type="entry name" value="Trypsin-like serine proteases"/>
    <property type="match status" value="1"/>
</dbReference>
<evidence type="ECO:0000313" key="14">
    <source>
        <dbReference type="Proteomes" id="UP001153714"/>
    </source>
</evidence>
<dbReference type="PROSITE" id="PS50240">
    <property type="entry name" value="TRYPSIN_DOM"/>
    <property type="match status" value="1"/>
</dbReference>
<dbReference type="InterPro" id="IPR015420">
    <property type="entry name" value="Peptidase_S1A_nudel"/>
</dbReference>
<evidence type="ECO:0000256" key="9">
    <source>
        <dbReference type="PROSITE-ProRule" id="PRU00124"/>
    </source>
</evidence>
<dbReference type="PRINTS" id="PR00261">
    <property type="entry name" value="LDLRECEPTOR"/>
</dbReference>
<keyword evidence="8" id="KW-0325">Glycoprotein</keyword>
<feature type="domain" description="Peptidase S1" evidence="11">
    <location>
        <begin position="159"/>
        <end position="502"/>
    </location>
</feature>
<dbReference type="PROSITE" id="PS50068">
    <property type="entry name" value="LDLRA_2"/>
    <property type="match status" value="3"/>
</dbReference>
<keyword evidence="6 9" id="KW-1015">Disulfide bond</keyword>
<dbReference type="SUPFAM" id="SSF57424">
    <property type="entry name" value="LDL receptor-like module"/>
    <property type="match status" value="3"/>
</dbReference>
<dbReference type="OrthoDB" id="10016557at2759"/>
<dbReference type="CDD" id="cd00112">
    <property type="entry name" value="LDLa"/>
    <property type="match status" value="3"/>
</dbReference>
<name>A0A9N9RFH4_9NEOP</name>
<dbReference type="GO" id="GO:0006508">
    <property type="term" value="P:proteolysis"/>
    <property type="evidence" value="ECO:0007669"/>
    <property type="project" value="InterPro"/>
</dbReference>
<dbReference type="InterPro" id="IPR036055">
    <property type="entry name" value="LDL_receptor-like_sf"/>
</dbReference>
<feature type="disulfide bond" evidence="9">
    <location>
        <begin position="537"/>
        <end position="552"/>
    </location>
</feature>
<reference evidence="13" key="1">
    <citation type="submission" date="2021-12" db="EMBL/GenBank/DDBJ databases">
        <authorList>
            <person name="King R."/>
        </authorList>
    </citation>
    <scope>NUCLEOTIDE SEQUENCE</scope>
</reference>
<feature type="disulfide bond" evidence="9">
    <location>
        <begin position="397"/>
        <end position="415"/>
    </location>
</feature>
<dbReference type="GO" id="GO:0043235">
    <property type="term" value="C:receptor complex"/>
    <property type="evidence" value="ECO:0007669"/>
    <property type="project" value="TreeGrafter"/>
</dbReference>
<evidence type="ECO:0000256" key="6">
    <source>
        <dbReference type="ARBA" id="ARBA00023157"/>
    </source>
</evidence>
<dbReference type="InterPro" id="IPR002172">
    <property type="entry name" value="LDrepeatLR_classA_rpt"/>
</dbReference>
<keyword evidence="4" id="KW-1133">Transmembrane helix</keyword>
<keyword evidence="3" id="KW-0677">Repeat</keyword>
<evidence type="ECO:0000256" key="10">
    <source>
        <dbReference type="PROSITE-ProRule" id="PRU00196"/>
    </source>
</evidence>
<keyword evidence="2" id="KW-0812">Transmembrane</keyword>
<dbReference type="Pfam" id="PF09342">
    <property type="entry name" value="DUF1986"/>
    <property type="match status" value="1"/>
</dbReference>
<dbReference type="AlphaFoldDB" id="A0A9N9RFH4"/>
<dbReference type="PROSITE" id="PS01209">
    <property type="entry name" value="LDLRA_1"/>
    <property type="match status" value="1"/>
</dbReference>
<dbReference type="Pfam" id="PF00057">
    <property type="entry name" value="Ldl_recept_a"/>
    <property type="match status" value="1"/>
</dbReference>
<dbReference type="Gene3D" id="2.40.10.10">
    <property type="entry name" value="Trypsin-like serine proteases"/>
    <property type="match status" value="2"/>
</dbReference>
<dbReference type="InterPro" id="IPR023415">
    <property type="entry name" value="LDLR_class-A_CS"/>
</dbReference>
<dbReference type="EMBL" id="OU893338">
    <property type="protein sequence ID" value="CAG9795280.1"/>
    <property type="molecule type" value="Genomic_DNA"/>
</dbReference>
<comment type="caution">
    <text evidence="10">Lacks conserved residue(s) required for the propagation of feature annotation.</text>
</comment>
<dbReference type="InterPro" id="IPR043504">
    <property type="entry name" value="Peptidase_S1_PA_chymotrypsin"/>
</dbReference>
<dbReference type="Gene3D" id="2.40.128.620">
    <property type="match status" value="1"/>
</dbReference>
<gene>
    <name evidence="13" type="ORF">DIATSA_LOCUS12567</name>
</gene>
<dbReference type="SMART" id="SM00192">
    <property type="entry name" value="LDLa"/>
    <property type="match status" value="3"/>
</dbReference>
<keyword evidence="14" id="KW-1185">Reference proteome</keyword>
<sequence length="667" mass="74858">MLEYFTDALTNGQEIGFDFNERPKTLLEGYVTKKVKNQWHVVCEDNLTTEQQEQAAVHICHYLGFSSANRYRLKHLNVNEEILKSANDDRARRDIRPGAKVHFTYRESSSNGNARNIEIKEPQVLKEQCIPNVTKTCMTMYVYCDNSLFTDFDLSQNLLFARSADSSLEQTWPWIAKVFVEGKYKCTGVLVDPSLVLINHACLWDSIPSQNYITVILGSHRTLNSTSGPFEQTYVVNGKKDIYRSNVILLRLNGSAQYSSMVKPMIIQTTTIPDNKPSICVAVGQDENNKTVSVIVEETNENCYSHNKCFKVKNNLKLCSPKMVSSREWSGIVSCHTEQGWYPSASFIDNRGECGSFNHIIGTNIENLKLEIKHANTDGAFSSKNLNTSDKCEGIRCGRGKCVDIRSLCNGIRECEDGNDESQQACEKRQNICKRNPPGKGCVCSVDQFRCHNGQCIPKEMFNDGHDDCGDKTDEPGDSTCSKYLARVMPSSLCDGILNCKDRSDEDPMFCKCFANLTYPCGKTSDVNHCVAPDVVCDGIADCPNGEDEQTCIGLSAPQGTPYGRGQVIMRSHGVWHSKCYTKSKHTKSELEAICRELGFISGHAKELNATDNLPLHKHNNVMLDNFSDIILNNNTQIKLRNTREPLARAIFDDQLTNCHHVFIECL</sequence>
<comment type="subcellular location">
    <subcellularLocation>
        <location evidence="1">Membrane</location>
        <topology evidence="1">Single-pass membrane protein</topology>
    </subcellularLocation>
</comment>